<keyword evidence="3" id="KW-1185">Reference proteome</keyword>
<feature type="domain" description="Tll0287-like" evidence="1">
    <location>
        <begin position="35"/>
        <end position="195"/>
    </location>
</feature>
<dbReference type="AlphaFoldDB" id="A3IWM9"/>
<evidence type="ECO:0000313" key="3">
    <source>
        <dbReference type="Proteomes" id="UP000003781"/>
    </source>
</evidence>
<dbReference type="EMBL" id="AAXW01000053">
    <property type="protein sequence ID" value="EAZ89140.1"/>
    <property type="molecule type" value="Genomic_DNA"/>
</dbReference>
<sequence length="206" mass="23280">MINHPMIFKGLGFMLIAIPIMFLLLIGNPTIANAQTDPNQLTKAVQEIEALDGMRTQLASTLKNQPEAPDLDTFKQVCKPVGIRAKQLSQENGWKVRQIANKYRNPVHSPNSLQETMALANFEQNPELMGFWQREMMKGEKGTAYYRRINVEGSCLACHGAKNSRPKFVQEKYPQDLAYDFKEGDLRGMYGVFIPDIQAALTEFTP</sequence>
<organism evidence="2 3">
    <name type="scientific">Crocosphaera chwakensis CCY0110</name>
    <dbReference type="NCBI Taxonomy" id="391612"/>
    <lineage>
        <taxon>Bacteria</taxon>
        <taxon>Bacillati</taxon>
        <taxon>Cyanobacteriota</taxon>
        <taxon>Cyanophyceae</taxon>
        <taxon>Oscillatoriophycideae</taxon>
        <taxon>Chroococcales</taxon>
        <taxon>Aphanothecaceae</taxon>
        <taxon>Crocosphaera</taxon>
        <taxon>Crocosphaera chwakensis</taxon>
    </lineage>
</organism>
<dbReference type="eggNOG" id="COG2199">
    <property type="taxonomic scope" value="Bacteria"/>
</dbReference>
<comment type="caution">
    <text evidence="2">The sequence shown here is derived from an EMBL/GenBank/DDBJ whole genome shotgun (WGS) entry which is preliminary data.</text>
</comment>
<evidence type="ECO:0000259" key="1">
    <source>
        <dbReference type="Pfam" id="PF11845"/>
    </source>
</evidence>
<dbReference type="Pfam" id="PF11845">
    <property type="entry name" value="Tll0287-like"/>
    <property type="match status" value="1"/>
</dbReference>
<dbReference type="Proteomes" id="UP000003781">
    <property type="component" value="Unassembled WGS sequence"/>
</dbReference>
<accession>A3IWM9</accession>
<name>A3IWM9_9CHRO</name>
<reference evidence="2 3" key="1">
    <citation type="submission" date="2007-03" db="EMBL/GenBank/DDBJ databases">
        <authorList>
            <person name="Stal L."/>
            <person name="Ferriera S."/>
            <person name="Johnson J."/>
            <person name="Kravitz S."/>
            <person name="Beeson K."/>
            <person name="Sutton G."/>
            <person name="Rogers Y.-H."/>
            <person name="Friedman R."/>
            <person name="Frazier M."/>
            <person name="Venter J.C."/>
        </authorList>
    </citation>
    <scope>NUCLEOTIDE SEQUENCE [LARGE SCALE GENOMIC DNA]</scope>
    <source>
        <strain evidence="2 3">CCY0110</strain>
    </source>
</reference>
<gene>
    <name evidence="2" type="ORF">CY0110_12112</name>
</gene>
<dbReference type="InterPro" id="IPR021796">
    <property type="entry name" value="Tll0287-like_dom"/>
</dbReference>
<evidence type="ECO:0000313" key="2">
    <source>
        <dbReference type="EMBL" id="EAZ89140.1"/>
    </source>
</evidence>
<proteinExistence type="predicted"/>
<protein>
    <recommendedName>
        <fullName evidence="1">Tll0287-like domain-containing protein</fullName>
    </recommendedName>
</protein>